<organism evidence="4">
    <name type="scientific">Zeugodacus cucurbitae</name>
    <name type="common">Melon fruit fly</name>
    <name type="synonym">Bactrocera cucurbitae</name>
    <dbReference type="NCBI Taxonomy" id="28588"/>
    <lineage>
        <taxon>Eukaryota</taxon>
        <taxon>Metazoa</taxon>
        <taxon>Ecdysozoa</taxon>
        <taxon>Arthropoda</taxon>
        <taxon>Hexapoda</taxon>
        <taxon>Insecta</taxon>
        <taxon>Pterygota</taxon>
        <taxon>Neoptera</taxon>
        <taxon>Endopterygota</taxon>
        <taxon>Diptera</taxon>
        <taxon>Brachycera</taxon>
        <taxon>Muscomorpha</taxon>
        <taxon>Tephritoidea</taxon>
        <taxon>Tephritidae</taxon>
        <taxon>Zeugodacus</taxon>
        <taxon>Zeugodacus</taxon>
    </lineage>
</organism>
<dbReference type="Pfam" id="PF00341">
    <property type="entry name" value="PDGF"/>
    <property type="match status" value="1"/>
</dbReference>
<dbReference type="GO" id="GO:0016020">
    <property type="term" value="C:membrane"/>
    <property type="evidence" value="ECO:0007669"/>
    <property type="project" value="InterPro"/>
</dbReference>
<protein>
    <submittedName>
        <fullName evidence="4">Placenta growth factor</fullName>
    </submittedName>
</protein>
<proteinExistence type="inferred from homology"/>
<reference evidence="4" key="2">
    <citation type="journal article" date="2015" name="Gigascience">
        <title>Reconstructing a comprehensive transcriptome assembly of a white-pupal translocated strain of the pest fruit fly Bactrocera cucurbitae.</title>
        <authorList>
            <person name="Sim S.B."/>
            <person name="Calla B."/>
            <person name="Hall B."/>
            <person name="DeRego T."/>
            <person name="Geib S.M."/>
        </authorList>
    </citation>
    <scope>NUCLEOTIDE SEQUENCE</scope>
</reference>
<dbReference type="Gene3D" id="2.10.90.10">
    <property type="entry name" value="Cystine-knot cytokines"/>
    <property type="match status" value="1"/>
</dbReference>
<feature type="compositionally biased region" description="Acidic residues" evidence="2">
    <location>
        <begin position="372"/>
        <end position="384"/>
    </location>
</feature>
<dbReference type="PANTHER" id="PTHR21719">
    <property type="entry name" value="FI06402P-RELATED"/>
    <property type="match status" value="1"/>
</dbReference>
<evidence type="ECO:0000256" key="1">
    <source>
        <dbReference type="RuleBase" id="RU003818"/>
    </source>
</evidence>
<evidence type="ECO:0000256" key="2">
    <source>
        <dbReference type="SAM" id="MobiDB-lite"/>
    </source>
</evidence>
<sequence>MARSNVNNNIYHHNNNNQRSDTSRQWHILALFAVLFCCNASLPTAFATVVGKRVDSSSSSTEAIVDAVDSVTTADAADATASIEDVDGVLAKRSAENLQLSHVFRHQEHYSHRIEQAVNDLKRTQLQQQLSGNYSNTTESSGVNGDNSGINNNNNDNSNNNYMHYESQLQPRLSEHLRHHNQRHHSLAPVSAWERYMLPPLRHQRHQQQAAQQENQQPEYVADATMVVTTSPLMPLSAPTATEAANDGVGTNEQSNILPAITRAVNGSSAQQQHIKPHRYFDRDGLYQSSSYIWTTRGPKVRFDANYWKTKDFSSGKQTDSQRISLDLNAEEEDASYTPVEQEGLHAGERKYKTNEAQDNDSEIVNDANDSSSDDYDDYSYEEDSTEAVQSANEFPNANNIYEGAHRTAVKRYTNPFNDLRLPPKKRDYSPHPYASIRRRADPATGAGGGGNDGNTYANFGVDTVVVDNGEAEFSSEKWQRIEQEHHRKQQEHQRQMMALRARHDGKYRPTAAAATATPLIMAATTTQQRQHDDEDSNNINSQYYIPGTLTRQKQEELGTIAAVQETRRSHAVKHKHEKALAGEHVKQILSEAACRVPQRRVERIQRDPSKTYMPHCTVLHRCTDETGCCRSERQTCAPKRTKNVDLYFYVRSINEKRGTVERLTFINHTECHCVDKSRQQVDEYHNMAMYDMNYGGQTLRRATILNCNCPKLYEKILQEDGFCRCDCSSGNTGCDWLKRGMEHFSVIDRKCITEGRCKPPTCEHGNYIKKYGRCPRREEQLPAALTEPVMLATNALAGSDYH</sequence>
<dbReference type="AlphaFoldDB" id="A0A0A1XQV3"/>
<feature type="compositionally biased region" description="Basic and acidic residues" evidence="2">
    <location>
        <begin position="343"/>
        <end position="356"/>
    </location>
</feature>
<comment type="similarity">
    <text evidence="1">Belongs to the PDGF/VEGF growth factor family.</text>
</comment>
<dbReference type="PANTHER" id="PTHR21719:SF1">
    <property type="entry name" value="FI06402P-RELATED"/>
    <property type="match status" value="1"/>
</dbReference>
<dbReference type="EMBL" id="GBXI01000593">
    <property type="protein sequence ID" value="JAD13699.1"/>
    <property type="molecule type" value="Transcribed_RNA"/>
</dbReference>
<gene>
    <name evidence="4" type="primary">PGF_1</name>
    <name evidence="4" type="ORF">g.45442</name>
</gene>
<evidence type="ECO:0000313" key="4">
    <source>
        <dbReference type="EMBL" id="JAD13699.1"/>
    </source>
</evidence>
<reference evidence="4" key="1">
    <citation type="submission" date="2014-11" db="EMBL/GenBank/DDBJ databases">
        <authorList>
            <person name="Geib S."/>
        </authorList>
    </citation>
    <scope>NUCLEOTIDE SEQUENCE</scope>
</reference>
<feature type="region of interest" description="Disordered" evidence="2">
    <location>
        <begin position="329"/>
        <end position="384"/>
    </location>
</feature>
<feature type="compositionally biased region" description="Polar residues" evidence="2">
    <location>
        <begin position="132"/>
        <end position="143"/>
    </location>
</feature>
<feature type="compositionally biased region" description="Low complexity" evidence="2">
    <location>
        <begin position="144"/>
        <end position="161"/>
    </location>
</feature>
<dbReference type="SUPFAM" id="SSF57501">
    <property type="entry name" value="Cystine-knot cytokines"/>
    <property type="match status" value="1"/>
</dbReference>
<keyword evidence="1" id="KW-0339">Growth factor</keyword>
<dbReference type="InterPro" id="IPR000072">
    <property type="entry name" value="PDGF/VEGF_dom"/>
</dbReference>
<evidence type="ECO:0000259" key="3">
    <source>
        <dbReference type="PROSITE" id="PS50278"/>
    </source>
</evidence>
<dbReference type="GO" id="GO:0008083">
    <property type="term" value="F:growth factor activity"/>
    <property type="evidence" value="ECO:0007669"/>
    <property type="project" value="UniProtKB-KW"/>
</dbReference>
<dbReference type="SMART" id="SM00141">
    <property type="entry name" value="PDGF"/>
    <property type="match status" value="1"/>
</dbReference>
<dbReference type="PROSITE" id="PS50278">
    <property type="entry name" value="PDGF_2"/>
    <property type="match status" value="1"/>
</dbReference>
<feature type="domain" description="Platelet-derived growth factor (PDGF) family profile" evidence="3">
    <location>
        <begin position="610"/>
        <end position="679"/>
    </location>
</feature>
<feature type="region of interest" description="Disordered" evidence="2">
    <location>
        <begin position="132"/>
        <end position="163"/>
    </location>
</feature>
<name>A0A0A1XQV3_ZEUCU</name>
<accession>A0A0A1XQV3</accession>
<dbReference type="GO" id="GO:0035099">
    <property type="term" value="P:hemocyte migration"/>
    <property type="evidence" value="ECO:0007669"/>
    <property type="project" value="TreeGrafter"/>
</dbReference>
<dbReference type="InterPro" id="IPR029034">
    <property type="entry name" value="Cystine-knot_cytokine"/>
</dbReference>